<dbReference type="Gene3D" id="3.40.50.300">
    <property type="entry name" value="P-loop containing nucleotide triphosphate hydrolases"/>
    <property type="match status" value="1"/>
</dbReference>
<dbReference type="EMBL" id="CAJNYV010000923">
    <property type="protein sequence ID" value="CAF3394312.1"/>
    <property type="molecule type" value="Genomic_DNA"/>
</dbReference>
<sequence length="127" mass="13914">MLSNALENAESRRLLGVVDEMREILHHEKIGLPQIVVVGDQSVGKSSVLEALSGIQLSRAQQICTRCPFELRMKNTTSNEYATIRCEGVEEIRITDFGTIASTVTACTIKLAGNQHDVSALPIYLTV</sequence>
<evidence type="ECO:0000313" key="4">
    <source>
        <dbReference type="Proteomes" id="UP000663865"/>
    </source>
</evidence>
<dbReference type="GO" id="GO:0016020">
    <property type="term" value="C:membrane"/>
    <property type="evidence" value="ECO:0007669"/>
    <property type="project" value="TreeGrafter"/>
</dbReference>
<evidence type="ECO:0000313" key="2">
    <source>
        <dbReference type="EMBL" id="CAF3394312.1"/>
    </source>
</evidence>
<evidence type="ECO:0000313" key="3">
    <source>
        <dbReference type="EMBL" id="CAF4700171.1"/>
    </source>
</evidence>
<dbReference type="GO" id="GO:0008017">
    <property type="term" value="F:microtubule binding"/>
    <property type="evidence" value="ECO:0007669"/>
    <property type="project" value="TreeGrafter"/>
</dbReference>
<dbReference type="SUPFAM" id="SSF52540">
    <property type="entry name" value="P-loop containing nucleoside triphosphate hydrolases"/>
    <property type="match status" value="1"/>
</dbReference>
<dbReference type="AlphaFoldDB" id="A0A817ZMM2"/>
<dbReference type="GO" id="GO:0003924">
    <property type="term" value="F:GTPase activity"/>
    <property type="evidence" value="ECO:0007669"/>
    <property type="project" value="TreeGrafter"/>
</dbReference>
<dbReference type="PROSITE" id="PS51718">
    <property type="entry name" value="G_DYNAMIN_2"/>
    <property type="match status" value="1"/>
</dbReference>
<dbReference type="InterPro" id="IPR030381">
    <property type="entry name" value="G_DYNAMIN_dom"/>
</dbReference>
<dbReference type="Proteomes" id="UP000663838">
    <property type="component" value="Unassembled WGS sequence"/>
</dbReference>
<dbReference type="Pfam" id="PF00350">
    <property type="entry name" value="Dynamin_N"/>
    <property type="match status" value="1"/>
</dbReference>
<comment type="caution">
    <text evidence="2">The sequence shown here is derived from an EMBL/GenBank/DDBJ whole genome shotgun (WGS) entry which is preliminary data.</text>
</comment>
<feature type="domain" description="Dynamin-type G" evidence="1">
    <location>
        <begin position="29"/>
        <end position="127"/>
    </location>
</feature>
<dbReference type="PRINTS" id="PR00195">
    <property type="entry name" value="DYNAMIN"/>
</dbReference>
<name>A0A817ZMM2_9BILA</name>
<dbReference type="Proteomes" id="UP000663865">
    <property type="component" value="Unassembled WGS sequence"/>
</dbReference>
<dbReference type="GO" id="GO:0005737">
    <property type="term" value="C:cytoplasm"/>
    <property type="evidence" value="ECO:0007669"/>
    <property type="project" value="TreeGrafter"/>
</dbReference>
<organism evidence="2 4">
    <name type="scientific">Rotaria socialis</name>
    <dbReference type="NCBI Taxonomy" id="392032"/>
    <lineage>
        <taxon>Eukaryota</taxon>
        <taxon>Metazoa</taxon>
        <taxon>Spiralia</taxon>
        <taxon>Gnathifera</taxon>
        <taxon>Rotifera</taxon>
        <taxon>Eurotatoria</taxon>
        <taxon>Bdelloidea</taxon>
        <taxon>Philodinida</taxon>
        <taxon>Philodinidae</taxon>
        <taxon>Rotaria</taxon>
    </lineage>
</organism>
<reference evidence="2" key="1">
    <citation type="submission" date="2021-02" db="EMBL/GenBank/DDBJ databases">
        <authorList>
            <person name="Nowell W R."/>
        </authorList>
    </citation>
    <scope>NUCLEOTIDE SEQUENCE</scope>
</reference>
<dbReference type="GO" id="GO:0005525">
    <property type="term" value="F:GTP binding"/>
    <property type="evidence" value="ECO:0007669"/>
    <property type="project" value="InterPro"/>
</dbReference>
<proteinExistence type="predicted"/>
<accession>A0A817ZMM2</accession>
<evidence type="ECO:0000259" key="1">
    <source>
        <dbReference type="PROSITE" id="PS51718"/>
    </source>
</evidence>
<gene>
    <name evidence="2" type="ORF">KIK155_LOCUS7507</name>
    <name evidence="3" type="ORF">TOA249_LOCUS17002</name>
</gene>
<dbReference type="InterPro" id="IPR022812">
    <property type="entry name" value="Dynamin"/>
</dbReference>
<dbReference type="GO" id="GO:0005874">
    <property type="term" value="C:microtubule"/>
    <property type="evidence" value="ECO:0007669"/>
    <property type="project" value="TreeGrafter"/>
</dbReference>
<dbReference type="EMBL" id="CAJOBS010001191">
    <property type="protein sequence ID" value="CAF4700171.1"/>
    <property type="molecule type" value="Genomic_DNA"/>
</dbReference>
<dbReference type="InterPro" id="IPR027417">
    <property type="entry name" value="P-loop_NTPase"/>
</dbReference>
<dbReference type="InterPro" id="IPR045063">
    <property type="entry name" value="Dynamin_N"/>
</dbReference>
<protein>
    <recommendedName>
        <fullName evidence="1">Dynamin-type G domain-containing protein</fullName>
    </recommendedName>
</protein>
<dbReference type="PANTHER" id="PTHR11566">
    <property type="entry name" value="DYNAMIN"/>
    <property type="match status" value="1"/>
</dbReference>